<dbReference type="Pfam" id="PF02321">
    <property type="entry name" value="OEP"/>
    <property type="match status" value="2"/>
</dbReference>
<gene>
    <name evidence="3" type="ORF">Sdiek1_2435</name>
</gene>
<evidence type="ECO:0000313" key="3">
    <source>
        <dbReference type="EMBL" id="ARU49585.1"/>
    </source>
</evidence>
<keyword evidence="2" id="KW-0812">Transmembrane</keyword>
<evidence type="ECO:0000256" key="2">
    <source>
        <dbReference type="RuleBase" id="RU362097"/>
    </source>
</evidence>
<sequence length="471" mass="51293">MMRFHRRTLSVVVLPLLVGGCVSMAPEYERPSAPVPEQLRYSDALSSQSAQALPWQTLIHEPRLSAVIEKALDQSRDLRKAVANIEVARATYRIAQSSEFPTLEASATGSRERTLNSPTNKTAITQSSSATVGINSYELDFFGKIKSQTDMQWESYQGVEEAARTVRISLIAEVSTAWLSLASDQSLLQLARKTEESAKRSLVIVEARIQRGIDSNVALYEAQSVVHQARADSASYAAKVGQDRAALELLVGASLDDSLLPQTLDANAEGWVGDVPVGLSSQILLSRPDILEAEHNLKSANANIGVARAAYFPSITLTGTGGVGSNSLRGLFDGGTSTIWSFIPNVKLPLFDAGSRDATLDYAKANRDLYVARYELAIQTAFKEVNSALARRVTINDQLQAQNALVEATTKRYATYDARYQKGIDTFLNTLISQRSMYASEQNLIGVRLEALLNRVSLYQVLGGGLAQKSE</sequence>
<reference evidence="4" key="1">
    <citation type="submission" date="2017-05" db="EMBL/GenBank/DDBJ databases">
        <title>Dechlorination kinetics govern the competition between two new strains of the genus Sulfurospirillum.</title>
        <authorList>
            <person name="Buttet G.F."/>
            <person name="Murray A.M."/>
            <person name="Goris T."/>
            <person name="Burion M."/>
            <person name="Lin B."/>
            <person name="Rolle M."/>
            <person name="Maillard J."/>
        </authorList>
    </citation>
    <scope>NUCLEOTIDE SEQUENCE [LARGE SCALE GENOMIC DNA]</scope>
    <source>
        <strain evidence="4">SL2-1</strain>
    </source>
</reference>
<comment type="similarity">
    <text evidence="1 2">Belongs to the outer membrane factor (OMF) (TC 1.B.17) family.</text>
</comment>
<comment type="subcellular location">
    <subcellularLocation>
        <location evidence="2">Cell membrane</location>
        <topology evidence="2">Lipid-anchor</topology>
    </subcellularLocation>
</comment>
<dbReference type="PANTHER" id="PTHR30203:SF32">
    <property type="entry name" value="CATION EFFLUX SYSTEM PROTEIN CUSC"/>
    <property type="match status" value="1"/>
</dbReference>
<dbReference type="GO" id="GO:0005886">
    <property type="term" value="C:plasma membrane"/>
    <property type="evidence" value="ECO:0007669"/>
    <property type="project" value="UniProtKB-SubCell"/>
</dbReference>
<dbReference type="SUPFAM" id="SSF56954">
    <property type="entry name" value="Outer membrane efflux proteins (OEP)"/>
    <property type="match status" value="1"/>
</dbReference>
<dbReference type="Proteomes" id="UP000196005">
    <property type="component" value="Chromosome"/>
</dbReference>
<dbReference type="NCBIfam" id="TIGR01845">
    <property type="entry name" value="outer_NodT"/>
    <property type="match status" value="1"/>
</dbReference>
<dbReference type="AlphaFoldDB" id="A0A1Y0HQI4"/>
<name>A0A1Y0HQI4_9BACT</name>
<keyword evidence="2" id="KW-0449">Lipoprotein</keyword>
<dbReference type="PANTHER" id="PTHR30203">
    <property type="entry name" value="OUTER MEMBRANE CATION EFFLUX PROTEIN"/>
    <property type="match status" value="1"/>
</dbReference>
<dbReference type="RefSeq" id="WP_238098977.1">
    <property type="nucleotide sequence ID" value="NZ_CP021416.1"/>
</dbReference>
<organism evidence="3 4">
    <name type="scientific">Sulfurospirillum diekertiae</name>
    <dbReference type="NCBI Taxonomy" id="1854492"/>
    <lineage>
        <taxon>Bacteria</taxon>
        <taxon>Pseudomonadati</taxon>
        <taxon>Campylobacterota</taxon>
        <taxon>Epsilonproteobacteria</taxon>
        <taxon>Campylobacterales</taxon>
        <taxon>Sulfurospirillaceae</taxon>
        <taxon>Sulfurospirillum</taxon>
    </lineage>
</organism>
<dbReference type="Gene3D" id="1.20.1600.10">
    <property type="entry name" value="Outer membrane efflux proteins (OEP)"/>
    <property type="match status" value="1"/>
</dbReference>
<accession>A0A1Y0HQI4</accession>
<keyword evidence="2" id="KW-0564">Palmitate</keyword>
<evidence type="ECO:0000256" key="1">
    <source>
        <dbReference type="ARBA" id="ARBA00007613"/>
    </source>
</evidence>
<dbReference type="InterPro" id="IPR010131">
    <property type="entry name" value="MdtP/NodT-like"/>
</dbReference>
<dbReference type="KEGG" id="suls:Sdiek1_2435"/>
<dbReference type="Gene3D" id="2.20.200.10">
    <property type="entry name" value="Outer membrane efflux proteins (OEP)"/>
    <property type="match status" value="1"/>
</dbReference>
<dbReference type="EMBL" id="CP021416">
    <property type="protein sequence ID" value="ARU49585.1"/>
    <property type="molecule type" value="Genomic_DNA"/>
</dbReference>
<keyword evidence="2" id="KW-1134">Transmembrane beta strand</keyword>
<evidence type="ECO:0000313" key="4">
    <source>
        <dbReference type="Proteomes" id="UP000196005"/>
    </source>
</evidence>
<dbReference type="InterPro" id="IPR003423">
    <property type="entry name" value="OMP_efflux"/>
</dbReference>
<proteinExistence type="inferred from homology"/>
<protein>
    <submittedName>
        <fullName evidence="3">Outer membrane protein OprM</fullName>
    </submittedName>
</protein>
<dbReference type="PROSITE" id="PS51257">
    <property type="entry name" value="PROKAR_LIPOPROTEIN"/>
    <property type="match status" value="1"/>
</dbReference>
<dbReference type="GO" id="GO:0015562">
    <property type="term" value="F:efflux transmembrane transporter activity"/>
    <property type="evidence" value="ECO:0007669"/>
    <property type="project" value="InterPro"/>
</dbReference>
<keyword evidence="4" id="KW-1185">Reference proteome</keyword>
<keyword evidence="2" id="KW-0472">Membrane</keyword>